<accession>A0A9Q3BCN0</accession>
<dbReference type="AlphaFoldDB" id="A0A9Q3BCN0"/>
<dbReference type="Proteomes" id="UP000765509">
    <property type="component" value="Unassembled WGS sequence"/>
</dbReference>
<sequence>MEDIMNRKRVSETWTRNPMESKIVSKTSREYRIPERPVLKCHKCGRNSHLDNTCTKKNIVNEFQVIEEVQFPEEKEESDQDSVISENRPEEDYPIEKVKYFFEFTQVHSHFPQYSEH</sequence>
<evidence type="ECO:0000313" key="2">
    <source>
        <dbReference type="Proteomes" id="UP000765509"/>
    </source>
</evidence>
<dbReference type="EMBL" id="AVOT02000453">
    <property type="protein sequence ID" value="MBW0462929.1"/>
    <property type="molecule type" value="Genomic_DNA"/>
</dbReference>
<reference evidence="1" key="1">
    <citation type="submission" date="2021-03" db="EMBL/GenBank/DDBJ databases">
        <title>Draft genome sequence of rust myrtle Austropuccinia psidii MF-1, a brazilian biotype.</title>
        <authorList>
            <person name="Quecine M.C."/>
            <person name="Pachon D.M.R."/>
            <person name="Bonatelli M.L."/>
            <person name="Correr F.H."/>
            <person name="Franceschini L.M."/>
            <person name="Leite T.F."/>
            <person name="Margarido G.R.A."/>
            <person name="Almeida C.A."/>
            <person name="Ferrarezi J.A."/>
            <person name="Labate C.A."/>
        </authorList>
    </citation>
    <scope>NUCLEOTIDE SEQUENCE</scope>
    <source>
        <strain evidence="1">MF-1</strain>
    </source>
</reference>
<organism evidence="1 2">
    <name type="scientific">Austropuccinia psidii MF-1</name>
    <dbReference type="NCBI Taxonomy" id="1389203"/>
    <lineage>
        <taxon>Eukaryota</taxon>
        <taxon>Fungi</taxon>
        <taxon>Dikarya</taxon>
        <taxon>Basidiomycota</taxon>
        <taxon>Pucciniomycotina</taxon>
        <taxon>Pucciniomycetes</taxon>
        <taxon>Pucciniales</taxon>
        <taxon>Sphaerophragmiaceae</taxon>
        <taxon>Austropuccinia</taxon>
    </lineage>
</organism>
<name>A0A9Q3BCN0_9BASI</name>
<protein>
    <submittedName>
        <fullName evidence="1">Uncharacterized protein</fullName>
    </submittedName>
</protein>
<gene>
    <name evidence="1" type="ORF">O181_002644</name>
</gene>
<comment type="caution">
    <text evidence="1">The sequence shown here is derived from an EMBL/GenBank/DDBJ whole genome shotgun (WGS) entry which is preliminary data.</text>
</comment>
<evidence type="ECO:0000313" key="1">
    <source>
        <dbReference type="EMBL" id="MBW0462929.1"/>
    </source>
</evidence>
<keyword evidence="2" id="KW-1185">Reference proteome</keyword>
<proteinExistence type="predicted"/>